<organism evidence="1 2">
    <name type="scientific">Canariomyces notabilis</name>
    <dbReference type="NCBI Taxonomy" id="2074819"/>
    <lineage>
        <taxon>Eukaryota</taxon>
        <taxon>Fungi</taxon>
        <taxon>Dikarya</taxon>
        <taxon>Ascomycota</taxon>
        <taxon>Pezizomycotina</taxon>
        <taxon>Sordariomycetes</taxon>
        <taxon>Sordariomycetidae</taxon>
        <taxon>Sordariales</taxon>
        <taxon>Chaetomiaceae</taxon>
        <taxon>Canariomyces</taxon>
    </lineage>
</organism>
<dbReference type="EMBL" id="MU853347">
    <property type="protein sequence ID" value="KAK4111167.1"/>
    <property type="molecule type" value="Genomic_DNA"/>
</dbReference>
<dbReference type="AlphaFoldDB" id="A0AAN6TB85"/>
<evidence type="ECO:0000313" key="2">
    <source>
        <dbReference type="Proteomes" id="UP001302812"/>
    </source>
</evidence>
<gene>
    <name evidence="1" type="ORF">N656DRAFT_780970</name>
</gene>
<accession>A0AAN6TB85</accession>
<sequence length="287" mass="31610">MDQRRAIIIGISGCSSSGKTTLARLLRDIFPETFVLHEDDFYKPESELPIKDGLVDWDCPEAISIPDLEAALEHIRATGTFPPTVDSKEDQNSVGPCPATAEQIAACAARVREWLSPGCPGSLIFPSSSHSSSVPPTSNPNPPRICILDGFLLYSPPAFSRVMSLLDVKLFLRVSKTRAVRRRELRDGYVTLEGFWKDPPGYVEKIVWPDHVEAHSWLFEGGQVEGGRMDAGVLRREGIEVLDGSEHGEDVEFGRVLEWAVEALIRALERIVLGREDGGTEVGVYGL</sequence>
<reference evidence="1" key="2">
    <citation type="submission" date="2023-05" db="EMBL/GenBank/DDBJ databases">
        <authorList>
            <consortium name="Lawrence Berkeley National Laboratory"/>
            <person name="Steindorff A."/>
            <person name="Hensen N."/>
            <person name="Bonometti L."/>
            <person name="Westerberg I."/>
            <person name="Brannstrom I.O."/>
            <person name="Guillou S."/>
            <person name="Cros-Aarteil S."/>
            <person name="Calhoun S."/>
            <person name="Haridas S."/>
            <person name="Kuo A."/>
            <person name="Mondo S."/>
            <person name="Pangilinan J."/>
            <person name="Riley R."/>
            <person name="Labutti K."/>
            <person name="Andreopoulos B."/>
            <person name="Lipzen A."/>
            <person name="Chen C."/>
            <person name="Yanf M."/>
            <person name="Daum C."/>
            <person name="Ng V."/>
            <person name="Clum A."/>
            <person name="Ohm R."/>
            <person name="Martin F."/>
            <person name="Silar P."/>
            <person name="Natvig D."/>
            <person name="Lalanne C."/>
            <person name="Gautier V."/>
            <person name="Ament-Velasquez S.L."/>
            <person name="Kruys A."/>
            <person name="Hutchinson M.I."/>
            <person name="Powell A.J."/>
            <person name="Barry K."/>
            <person name="Miller A.N."/>
            <person name="Grigoriev I.V."/>
            <person name="Debuchy R."/>
            <person name="Gladieux P."/>
            <person name="Thoren M.H."/>
            <person name="Johannesson H."/>
        </authorList>
    </citation>
    <scope>NUCLEOTIDE SEQUENCE</scope>
    <source>
        <strain evidence="1">CBS 508.74</strain>
    </source>
</reference>
<name>A0AAN6TB85_9PEZI</name>
<dbReference type="SUPFAM" id="SSF52540">
    <property type="entry name" value="P-loop containing nucleoside triphosphate hydrolases"/>
    <property type="match status" value="1"/>
</dbReference>
<reference evidence="1" key="1">
    <citation type="journal article" date="2023" name="Mol. Phylogenet. Evol.">
        <title>Genome-scale phylogeny and comparative genomics of the fungal order Sordariales.</title>
        <authorList>
            <person name="Hensen N."/>
            <person name="Bonometti L."/>
            <person name="Westerberg I."/>
            <person name="Brannstrom I.O."/>
            <person name="Guillou S."/>
            <person name="Cros-Aarteil S."/>
            <person name="Calhoun S."/>
            <person name="Haridas S."/>
            <person name="Kuo A."/>
            <person name="Mondo S."/>
            <person name="Pangilinan J."/>
            <person name="Riley R."/>
            <person name="LaButti K."/>
            <person name="Andreopoulos B."/>
            <person name="Lipzen A."/>
            <person name="Chen C."/>
            <person name="Yan M."/>
            <person name="Daum C."/>
            <person name="Ng V."/>
            <person name="Clum A."/>
            <person name="Steindorff A."/>
            <person name="Ohm R.A."/>
            <person name="Martin F."/>
            <person name="Silar P."/>
            <person name="Natvig D.O."/>
            <person name="Lalanne C."/>
            <person name="Gautier V."/>
            <person name="Ament-Velasquez S.L."/>
            <person name="Kruys A."/>
            <person name="Hutchinson M.I."/>
            <person name="Powell A.J."/>
            <person name="Barry K."/>
            <person name="Miller A.N."/>
            <person name="Grigoriev I.V."/>
            <person name="Debuchy R."/>
            <person name="Gladieux P."/>
            <person name="Hiltunen Thoren M."/>
            <person name="Johannesson H."/>
        </authorList>
    </citation>
    <scope>NUCLEOTIDE SEQUENCE</scope>
    <source>
        <strain evidence="1">CBS 508.74</strain>
    </source>
</reference>
<proteinExistence type="predicted"/>
<dbReference type="GeneID" id="89939618"/>
<dbReference type="Gene3D" id="3.40.50.300">
    <property type="entry name" value="P-loop containing nucleotide triphosphate hydrolases"/>
    <property type="match status" value="1"/>
</dbReference>
<keyword evidence="2" id="KW-1185">Reference proteome</keyword>
<dbReference type="GO" id="GO:0016787">
    <property type="term" value="F:hydrolase activity"/>
    <property type="evidence" value="ECO:0007669"/>
    <property type="project" value="UniProtKB-KW"/>
</dbReference>
<dbReference type="Proteomes" id="UP001302812">
    <property type="component" value="Unassembled WGS sequence"/>
</dbReference>
<dbReference type="RefSeq" id="XP_064668737.1">
    <property type="nucleotide sequence ID" value="XM_064815493.1"/>
</dbReference>
<dbReference type="PANTHER" id="PTHR10285">
    <property type="entry name" value="URIDINE KINASE"/>
    <property type="match status" value="1"/>
</dbReference>
<dbReference type="PRINTS" id="PR00988">
    <property type="entry name" value="URIDINKINASE"/>
</dbReference>
<evidence type="ECO:0000313" key="1">
    <source>
        <dbReference type="EMBL" id="KAK4111167.1"/>
    </source>
</evidence>
<comment type="caution">
    <text evidence="1">The sequence shown here is derived from an EMBL/GenBank/DDBJ whole genome shotgun (WGS) entry which is preliminary data.</text>
</comment>
<dbReference type="InterPro" id="IPR027417">
    <property type="entry name" value="P-loop_NTPase"/>
</dbReference>
<keyword evidence="1" id="KW-0378">Hydrolase</keyword>
<dbReference type="CDD" id="cd02024">
    <property type="entry name" value="NRK1"/>
    <property type="match status" value="1"/>
</dbReference>
<protein>
    <submittedName>
        <fullName evidence="1">P-loop containing nucleoside triphosphate hydrolase protein</fullName>
    </submittedName>
</protein>